<keyword evidence="2" id="KW-0472">Membrane</keyword>
<gene>
    <name evidence="3" type="ORF">VE01_09522</name>
</gene>
<feature type="region of interest" description="Disordered" evidence="1">
    <location>
        <begin position="308"/>
        <end position="337"/>
    </location>
</feature>
<evidence type="ECO:0000256" key="2">
    <source>
        <dbReference type="SAM" id="Phobius"/>
    </source>
</evidence>
<keyword evidence="2" id="KW-1133">Transmembrane helix</keyword>
<feature type="transmembrane region" description="Helical" evidence="2">
    <location>
        <begin position="130"/>
        <end position="150"/>
    </location>
</feature>
<sequence>MASVQLQTLDQQGSSSAASTSISPSIERRPTVTRATETSLPRASAASPGPLLEQQQQQQQSSQEGRQLQTELALEEARRMIQQWFTQATSEETHGTPQQLQTEAQQGQQEIENGTHDTPPSLWSKIAERLGFIVAVLAFLLAIGMIAPTVGQYATGVWSTAKDYQDWCKGEQSMEHTLTHACALIIDRPLPPPPGLNQVFRGVRRREVGSVDASPWSHLTDMELKGLYSTALFGFSMLAIALKGKDIELIVCSVSIGYLIEEAWAMLPLRSIFLIIYFIWEPWFAYDLGYFSTTNPFVAMKHDDIASPGSSPSSSSSTSSSSSSTWSKVPEQTPEETEDARLFDYHLDLLKSGSGSGQQALQDVTTAPIFSMPVLKHAEAATVAVGDSPPVFPQYGLLAGMTESAPNEPKSEDGDKSYIHDPRIFFNVAAPSSTFICGSQGSGKSHTLSCLLENCLIPSDANKLPRPLTGLVFHYDTFISDGGGSPCEAAYLSSDPSIKVRVLCSPTNFRTIRRTYSAFKNVTVEPLRISEENLNTKRMLDLMAVSRGDGPMPLYLHAVYRILREMRMEQQEMGTGFSYATFKDRVSRTEMTPAQLSPLAQRLDTLQSFMPNTETGVIIQQRKGKLVRQYGNDWTSKPDSLTIVDLSCPCVTPEGACSLFNICLSIFLDQDTAGRRVIALDEAHKFMNESAEAQTLTATLLTTIRLQRHLGARIIISTQEPTISPELLDLCSITIVHRFTSPEWMKSLKAHLAAAASDITAPEPDAGDRDTESIPGAKVQTASMIFKKIVGLEVGEALLFSPSAMVGVDAASVSGRYARLGSGFLKVRVRSRLTTDGGKSVLAA</sequence>
<dbReference type="InterPro" id="IPR027417">
    <property type="entry name" value="P-loop_NTPase"/>
</dbReference>
<keyword evidence="4" id="KW-1185">Reference proteome</keyword>
<evidence type="ECO:0000256" key="1">
    <source>
        <dbReference type="SAM" id="MobiDB-lite"/>
    </source>
</evidence>
<dbReference type="RefSeq" id="XP_018126032.1">
    <property type="nucleotide sequence ID" value="XM_018278935.1"/>
</dbReference>
<evidence type="ECO:0008006" key="5">
    <source>
        <dbReference type="Google" id="ProtNLM"/>
    </source>
</evidence>
<dbReference type="SUPFAM" id="SSF52540">
    <property type="entry name" value="P-loop containing nucleoside triphosphate hydrolases"/>
    <property type="match status" value="1"/>
</dbReference>
<feature type="compositionally biased region" description="Low complexity" evidence="1">
    <location>
        <begin position="308"/>
        <end position="327"/>
    </location>
</feature>
<organism evidence="3 4">
    <name type="scientific">Pseudogymnoascus verrucosus</name>
    <dbReference type="NCBI Taxonomy" id="342668"/>
    <lineage>
        <taxon>Eukaryota</taxon>
        <taxon>Fungi</taxon>
        <taxon>Dikarya</taxon>
        <taxon>Ascomycota</taxon>
        <taxon>Pezizomycotina</taxon>
        <taxon>Leotiomycetes</taxon>
        <taxon>Thelebolales</taxon>
        <taxon>Thelebolaceae</taxon>
        <taxon>Pseudogymnoascus</taxon>
    </lineage>
</organism>
<dbReference type="Proteomes" id="UP000091956">
    <property type="component" value="Unassembled WGS sequence"/>
</dbReference>
<feature type="compositionally biased region" description="Low complexity" evidence="1">
    <location>
        <begin position="47"/>
        <end position="69"/>
    </location>
</feature>
<feature type="compositionally biased region" description="Polar residues" evidence="1">
    <location>
        <begin position="1"/>
        <end position="13"/>
    </location>
</feature>
<dbReference type="OrthoDB" id="2316594at2759"/>
<dbReference type="GeneID" id="28842908"/>
<keyword evidence="2" id="KW-0812">Transmembrane</keyword>
<dbReference type="STRING" id="342668.A0A1B8G8Y1"/>
<dbReference type="EMBL" id="KV460270">
    <property type="protein sequence ID" value="OBT92299.1"/>
    <property type="molecule type" value="Genomic_DNA"/>
</dbReference>
<feature type="region of interest" description="Disordered" evidence="1">
    <location>
        <begin position="88"/>
        <end position="120"/>
    </location>
</feature>
<accession>A0A1B8G8Y1</accession>
<feature type="compositionally biased region" description="Low complexity" evidence="1">
    <location>
        <begin position="14"/>
        <end position="25"/>
    </location>
</feature>
<name>A0A1B8G8Y1_9PEZI</name>
<reference evidence="4" key="2">
    <citation type="journal article" date="2018" name="Nat. Commun.">
        <title>Extreme sensitivity to ultraviolet light in the fungal pathogen causing white-nose syndrome of bats.</title>
        <authorList>
            <person name="Palmer J.M."/>
            <person name="Drees K.P."/>
            <person name="Foster J.T."/>
            <person name="Lindner D.L."/>
        </authorList>
    </citation>
    <scope>NUCLEOTIDE SEQUENCE [LARGE SCALE GENOMIC DNA]</scope>
    <source>
        <strain evidence="4">UAMH 10579</strain>
    </source>
</reference>
<dbReference type="AlphaFoldDB" id="A0A1B8G8Y1"/>
<reference evidence="3 4" key="1">
    <citation type="submission" date="2016-03" db="EMBL/GenBank/DDBJ databases">
        <title>Comparative genomics of Pseudogymnoascus destructans, the fungus causing white-nose syndrome of bats.</title>
        <authorList>
            <person name="Palmer J.M."/>
            <person name="Drees K.P."/>
            <person name="Foster J.T."/>
            <person name="Lindner D.L."/>
        </authorList>
    </citation>
    <scope>NUCLEOTIDE SEQUENCE [LARGE SCALE GENOMIC DNA]</scope>
    <source>
        <strain evidence="3 4">UAMH 10579</strain>
    </source>
</reference>
<feature type="compositionally biased region" description="Low complexity" evidence="1">
    <location>
        <begin position="98"/>
        <end position="112"/>
    </location>
</feature>
<feature type="region of interest" description="Disordered" evidence="1">
    <location>
        <begin position="1"/>
        <end position="71"/>
    </location>
</feature>
<evidence type="ECO:0000313" key="4">
    <source>
        <dbReference type="Proteomes" id="UP000091956"/>
    </source>
</evidence>
<dbReference type="Gene3D" id="3.40.50.300">
    <property type="entry name" value="P-loop containing nucleotide triphosphate hydrolases"/>
    <property type="match status" value="1"/>
</dbReference>
<evidence type="ECO:0000313" key="3">
    <source>
        <dbReference type="EMBL" id="OBT92299.1"/>
    </source>
</evidence>
<protein>
    <recommendedName>
        <fullName evidence="5">Zona occludens toxin N-terminal domain-containing protein</fullName>
    </recommendedName>
</protein>
<proteinExistence type="predicted"/>